<name>A0A5A7N1H7_9PROT</name>
<dbReference type="AlphaFoldDB" id="A0A5A7N1H7"/>
<accession>A0A5A7MPH2</accession>
<sequence>MLVLGLILVALSQLTGVHPSRETEMGMEREMRPAPSLITPPQMVFDDSPQGDSRIANRSNTSPHITPLDPPSTRPAWMRFAAAPPKDADSKPAIVLVIDDVGLNRSATKKLIKLDGALTLSFLPYADHLPEQTAAARKAGHELMVHLPMEPQGNSADPGPMALLGTLNEQEFQSRLQWNLERFTGFVGVNNHMGSRLTENPKAMEMVMQSLQGRGLLFLDSRTTAHTVAQRKAAEMGVPNIARDVFLDNEQTAESVIQNLDDMERLARRTGLAIGIGHPHPQTIKAIAHWLPDAKKRGLVLLPLSAAVTRMENRQKRFAATPNHGTGMATP</sequence>
<comment type="caution">
    <text evidence="3">The sequence shown here is derived from an EMBL/GenBank/DDBJ whole genome shotgun (WGS) entry which is preliminary data.</text>
</comment>
<protein>
    <recommendedName>
        <fullName evidence="6">Divergent polysaccharide deacetylase family protein</fullName>
    </recommendedName>
</protein>
<evidence type="ECO:0000313" key="2">
    <source>
        <dbReference type="EMBL" id="GEQ96818.1"/>
    </source>
</evidence>
<gene>
    <name evidence="2" type="ORF">JCM17844_04550</name>
    <name evidence="3" type="ORF">JCM17845_18130</name>
</gene>
<reference evidence="4 5" key="1">
    <citation type="submission" date="2019-09" db="EMBL/GenBank/DDBJ databases">
        <title>NBRP : Genome information of microbial organism related human and environment.</title>
        <authorList>
            <person name="Hattori M."/>
            <person name="Oshima K."/>
            <person name="Inaba H."/>
            <person name="Suda W."/>
            <person name="Sakamoto M."/>
            <person name="Iino T."/>
            <person name="Kitahara M."/>
            <person name="Oshida Y."/>
            <person name="Iida T."/>
            <person name="Kudo T."/>
            <person name="Itoh T."/>
            <person name="Ohkuma M."/>
        </authorList>
    </citation>
    <scope>NUCLEOTIDE SEQUENCE [LARGE SCALE GENOMIC DNA]</scope>
    <source>
        <strain evidence="2 4">Hi-2</strain>
        <strain evidence="3 5">Mie-1</strain>
    </source>
</reference>
<dbReference type="Gene3D" id="3.20.20.370">
    <property type="entry name" value="Glycoside hydrolase/deacetylase"/>
    <property type="match status" value="1"/>
</dbReference>
<dbReference type="InterPro" id="IPR006837">
    <property type="entry name" value="Divergent_DAC"/>
</dbReference>
<dbReference type="Pfam" id="PF04748">
    <property type="entry name" value="Polysacc_deac_2"/>
    <property type="match status" value="1"/>
</dbReference>
<evidence type="ECO:0008006" key="6">
    <source>
        <dbReference type="Google" id="ProtNLM"/>
    </source>
</evidence>
<dbReference type="PANTHER" id="PTHR30105:SF2">
    <property type="entry name" value="DIVERGENT POLYSACCHARIDE DEACETYLASE SUPERFAMILY"/>
    <property type="match status" value="1"/>
</dbReference>
<dbReference type="CDD" id="cd10936">
    <property type="entry name" value="CE4_DAC2"/>
    <property type="match status" value="1"/>
</dbReference>
<dbReference type="EMBL" id="BKCM01000008">
    <property type="protein sequence ID" value="GER01190.1"/>
    <property type="molecule type" value="Genomic_DNA"/>
</dbReference>
<evidence type="ECO:0000313" key="4">
    <source>
        <dbReference type="Proteomes" id="UP000322084"/>
    </source>
</evidence>
<organism evidence="3 5">
    <name type="scientific">Iodidimonas gelatinilytica</name>
    <dbReference type="NCBI Taxonomy" id="1236966"/>
    <lineage>
        <taxon>Bacteria</taxon>
        <taxon>Pseudomonadati</taxon>
        <taxon>Pseudomonadota</taxon>
        <taxon>Alphaproteobacteria</taxon>
        <taxon>Iodidimonadales</taxon>
        <taxon>Iodidimonadaceae</taxon>
        <taxon>Iodidimonas</taxon>
    </lineage>
</organism>
<accession>A0A5A7N1H7</accession>
<dbReference type="Proteomes" id="UP000325187">
    <property type="component" value="Unassembled WGS sequence"/>
</dbReference>
<feature type="region of interest" description="Disordered" evidence="1">
    <location>
        <begin position="46"/>
        <end position="73"/>
    </location>
</feature>
<keyword evidence="5" id="KW-1185">Reference proteome</keyword>
<evidence type="ECO:0000313" key="5">
    <source>
        <dbReference type="Proteomes" id="UP000325187"/>
    </source>
</evidence>
<dbReference type="PANTHER" id="PTHR30105">
    <property type="entry name" value="UNCHARACTERIZED YIBQ-RELATED"/>
    <property type="match status" value="1"/>
</dbReference>
<dbReference type="Proteomes" id="UP000322084">
    <property type="component" value="Unassembled WGS sequence"/>
</dbReference>
<evidence type="ECO:0000313" key="3">
    <source>
        <dbReference type="EMBL" id="GER01190.1"/>
    </source>
</evidence>
<dbReference type="GO" id="GO:0005975">
    <property type="term" value="P:carbohydrate metabolic process"/>
    <property type="evidence" value="ECO:0007669"/>
    <property type="project" value="InterPro"/>
</dbReference>
<evidence type="ECO:0000256" key="1">
    <source>
        <dbReference type="SAM" id="MobiDB-lite"/>
    </source>
</evidence>
<proteinExistence type="predicted"/>
<dbReference type="SUPFAM" id="SSF88713">
    <property type="entry name" value="Glycoside hydrolase/deacetylase"/>
    <property type="match status" value="1"/>
</dbReference>
<dbReference type="EMBL" id="BKCL01000001">
    <property type="protein sequence ID" value="GEQ96818.1"/>
    <property type="molecule type" value="Genomic_DNA"/>
</dbReference>
<dbReference type="InterPro" id="IPR011330">
    <property type="entry name" value="Glyco_hydro/deAcase_b/a-brl"/>
</dbReference>